<organism evidence="1 2">
    <name type="scientific">Pyropia yezoensis</name>
    <name type="common">Susabi-nori</name>
    <name type="synonym">Porphyra yezoensis</name>
    <dbReference type="NCBI Taxonomy" id="2788"/>
    <lineage>
        <taxon>Eukaryota</taxon>
        <taxon>Rhodophyta</taxon>
        <taxon>Bangiophyceae</taxon>
        <taxon>Bangiales</taxon>
        <taxon>Bangiaceae</taxon>
        <taxon>Pyropia</taxon>
    </lineage>
</organism>
<proteinExistence type="predicted"/>
<comment type="caution">
    <text evidence="1">The sequence shown here is derived from an EMBL/GenBank/DDBJ whole genome shotgun (WGS) entry which is preliminary data.</text>
</comment>
<evidence type="ECO:0000313" key="2">
    <source>
        <dbReference type="Proteomes" id="UP000798662"/>
    </source>
</evidence>
<dbReference type="EMBL" id="CM020618">
    <property type="protein sequence ID" value="KAK1859546.1"/>
    <property type="molecule type" value="Genomic_DNA"/>
</dbReference>
<sequence length="199" mass="19936">MTGHWALNNLLGVAQCVLFVSLVRVHAAVTSLKVCTLLLAGLFVYDVFWVFASAHLFGTNVMVAVATQDATNPVASAAAALHLPVAPVARLALPVKLVFPTGDGGGLMLGLGDIFVPGLLLGLVLAFDTTTAAAAAATVPGAPATATASATVATRRGGGTAGASGSAVRRGCWPADGIFPLALLGYAAGLEMMARPSVE</sequence>
<protein>
    <submittedName>
        <fullName evidence="1">Uncharacterized protein</fullName>
    </submittedName>
</protein>
<keyword evidence="2" id="KW-1185">Reference proteome</keyword>
<dbReference type="Proteomes" id="UP000798662">
    <property type="component" value="Chromosome 1"/>
</dbReference>
<evidence type="ECO:0000313" key="1">
    <source>
        <dbReference type="EMBL" id="KAK1859546.1"/>
    </source>
</evidence>
<reference evidence="1" key="1">
    <citation type="submission" date="2019-11" db="EMBL/GenBank/DDBJ databases">
        <title>Nori genome reveals adaptations in red seaweeds to the harsh intertidal environment.</title>
        <authorList>
            <person name="Wang D."/>
            <person name="Mao Y."/>
        </authorList>
    </citation>
    <scope>NUCLEOTIDE SEQUENCE</scope>
    <source>
        <tissue evidence="1">Gametophyte</tissue>
    </source>
</reference>
<name>A0ACC3BNL0_PYRYE</name>
<gene>
    <name evidence="1" type="ORF">I4F81_002141</name>
</gene>
<accession>A0ACC3BNL0</accession>